<dbReference type="eggNOG" id="arCOG08166">
    <property type="taxonomic scope" value="Archaea"/>
</dbReference>
<dbReference type="AlphaFoldDB" id="C7P0I0"/>
<evidence type="ECO:0000256" key="1">
    <source>
        <dbReference type="SAM" id="MobiDB-lite"/>
    </source>
</evidence>
<dbReference type="EMBL" id="CP001688">
    <property type="protein sequence ID" value="ACV46962.1"/>
    <property type="molecule type" value="Genomic_DNA"/>
</dbReference>
<organism evidence="2 3">
    <name type="scientific">Halomicrobium mukohataei (strain ATCC 700874 / DSM 12286 / JCM 9738 / NCIMB 13541)</name>
    <name type="common">Haloarcula mukohataei</name>
    <dbReference type="NCBI Taxonomy" id="485914"/>
    <lineage>
        <taxon>Archaea</taxon>
        <taxon>Methanobacteriati</taxon>
        <taxon>Methanobacteriota</taxon>
        <taxon>Stenosarchaea group</taxon>
        <taxon>Halobacteria</taxon>
        <taxon>Halobacteriales</taxon>
        <taxon>Haloarculaceae</taxon>
        <taxon>Halomicrobium</taxon>
    </lineage>
</organism>
<accession>C7P0I0</accession>
<dbReference type="RefSeq" id="WP_015761810.1">
    <property type="nucleotide sequence ID" value="NC_013202.1"/>
</dbReference>
<dbReference type="GeneID" id="8410345"/>
<dbReference type="HOGENOM" id="CLU_838386_0_0_2"/>
<reference evidence="2 3" key="1">
    <citation type="journal article" date="2009" name="Stand. Genomic Sci.">
        <title>Complete genome sequence of Halomicrobium mukohataei type strain (arg-2).</title>
        <authorList>
            <person name="Tindall B.J."/>
            <person name="Schneider S."/>
            <person name="Lapidus A."/>
            <person name="Copeland A."/>
            <person name="Glavina Del Rio T."/>
            <person name="Nolan M."/>
            <person name="Lucas S."/>
            <person name="Chen F."/>
            <person name="Tice H."/>
            <person name="Cheng J.F."/>
            <person name="Saunders E."/>
            <person name="Bruce D."/>
            <person name="Goodwin L."/>
            <person name="Pitluck S."/>
            <person name="Mikhailova N."/>
            <person name="Pati A."/>
            <person name="Ivanova N."/>
            <person name="Mavrommatis K."/>
            <person name="Chen A."/>
            <person name="Palaniappan K."/>
            <person name="Chain P."/>
            <person name="Land M."/>
            <person name="Hauser L."/>
            <person name="Chang Y.J."/>
            <person name="Jeffries C.D."/>
            <person name="Brettin T."/>
            <person name="Han C."/>
            <person name="Rohde M."/>
            <person name="Goker M."/>
            <person name="Bristow J."/>
            <person name="Eisen J.A."/>
            <person name="Markowitz V."/>
            <person name="Hugenholtz P."/>
            <person name="Klenk H.P."/>
            <person name="Kyrpides N.C."/>
            <person name="Detter J.C."/>
        </authorList>
    </citation>
    <scope>NUCLEOTIDE SEQUENCE [LARGE SCALE GENOMIC DNA]</scope>
    <source>
        <strain evidence="3">ATCC 700874 / DSM 12286 / JCM 9738 / NCIMB 13541</strain>
    </source>
</reference>
<sequence>MTDGVDEHLLTAAKLREQIRGGLETHEQYYPHTGIVDDAQDRAALSFVEDAVARGDLDTTSFEESKLGETLLEKYLADRTTKAVTNGNGSVMSHLVGVTEQDLDSSTLRLPMMLLDEIENNEAPAFILGAGNPNTGKTNTMSLVAELRKTQLDEYMIISNVRSWPLTDEVVTSAHDLAVTLLEHRDVPKFVFIDESSTHFDARTYRREVATQWTPLAKRFAKIGVDACGNVIHTGKDAHPELKRMATLAYYKTDKKVVEFYDRWPADGDHPTDQLFGGSIEDLEPTGHEPDPNDAAPWSWNLESDLFSQDLSWSDILSKLQN</sequence>
<dbReference type="GeneID" id="42178737"/>
<proteinExistence type="predicted"/>
<evidence type="ECO:0000313" key="3">
    <source>
        <dbReference type="Proteomes" id="UP000001746"/>
    </source>
</evidence>
<keyword evidence="3" id="KW-1185">Reference proteome</keyword>
<name>C7P0I0_HALMD</name>
<protein>
    <submittedName>
        <fullName evidence="2">Uncharacterized protein</fullName>
    </submittedName>
</protein>
<gene>
    <name evidence="2" type="ordered locus">Hmuk_0831</name>
</gene>
<dbReference type="KEGG" id="hmu:Hmuk_0831"/>
<dbReference type="Proteomes" id="UP000001746">
    <property type="component" value="Chromosome"/>
</dbReference>
<feature type="region of interest" description="Disordered" evidence="1">
    <location>
        <begin position="269"/>
        <end position="299"/>
    </location>
</feature>
<evidence type="ECO:0000313" key="2">
    <source>
        <dbReference type="EMBL" id="ACV46962.1"/>
    </source>
</evidence>
<dbReference type="STRING" id="485914.Hmuk_0831"/>